<dbReference type="Proteomes" id="UP000177097">
    <property type="component" value="Unassembled WGS sequence"/>
</dbReference>
<dbReference type="STRING" id="1802389.A3C17_00860"/>
<dbReference type="EMBL" id="MGDX01000025">
    <property type="protein sequence ID" value="OGL70749.1"/>
    <property type="molecule type" value="Genomic_DNA"/>
</dbReference>
<keyword evidence="1" id="KW-0812">Transmembrane</keyword>
<reference evidence="2 3" key="1">
    <citation type="journal article" date="2016" name="Nat. Commun.">
        <title>Thousands of microbial genomes shed light on interconnected biogeochemical processes in an aquifer system.</title>
        <authorList>
            <person name="Anantharaman K."/>
            <person name="Brown C.T."/>
            <person name="Hug L.A."/>
            <person name="Sharon I."/>
            <person name="Castelle C.J."/>
            <person name="Probst A.J."/>
            <person name="Thomas B.C."/>
            <person name="Singh A."/>
            <person name="Wilkins M.J."/>
            <person name="Karaoz U."/>
            <person name="Brodie E.L."/>
            <person name="Williams K.H."/>
            <person name="Hubbard S.S."/>
            <person name="Banfield J.F."/>
        </authorList>
    </citation>
    <scope>NUCLEOTIDE SEQUENCE [LARGE SCALE GENOMIC DNA]</scope>
</reference>
<name>A0A1F7TXK3_9BACT</name>
<evidence type="ECO:0000313" key="2">
    <source>
        <dbReference type="EMBL" id="OGL70749.1"/>
    </source>
</evidence>
<organism evidence="2 3">
    <name type="scientific">Candidatus Uhrbacteria bacterium RIFCSPHIGHO2_02_FULL_53_13</name>
    <dbReference type="NCBI Taxonomy" id="1802389"/>
    <lineage>
        <taxon>Bacteria</taxon>
        <taxon>Candidatus Uhriibacteriota</taxon>
    </lineage>
</organism>
<proteinExistence type="predicted"/>
<accession>A0A1F7TXK3</accession>
<comment type="caution">
    <text evidence="2">The sequence shown here is derived from an EMBL/GenBank/DDBJ whole genome shotgun (WGS) entry which is preliminary data.</text>
</comment>
<protein>
    <submittedName>
        <fullName evidence="2">Uncharacterized protein</fullName>
    </submittedName>
</protein>
<gene>
    <name evidence="2" type="ORF">A3C17_00860</name>
</gene>
<keyword evidence="1" id="KW-0472">Membrane</keyword>
<dbReference type="AlphaFoldDB" id="A0A1F7TXK3"/>
<evidence type="ECO:0000313" key="3">
    <source>
        <dbReference type="Proteomes" id="UP000177097"/>
    </source>
</evidence>
<sequence>MTASEYILLAVVLVIVLSVIAWGVLRTTSTMSETDKIVRGCWSGKEPNRANELKEVGLLLWSGGNYTIVSDGFNAPIIERGKYATSAGNNGLVILGLEPDKLGRDIAQYPQFGSSRSLSVTAETLNGVRTLRFDGGTPYVNTSCEPYAPQV</sequence>
<feature type="transmembrane region" description="Helical" evidence="1">
    <location>
        <begin position="6"/>
        <end position="25"/>
    </location>
</feature>
<keyword evidence="1" id="KW-1133">Transmembrane helix</keyword>
<evidence type="ECO:0000256" key="1">
    <source>
        <dbReference type="SAM" id="Phobius"/>
    </source>
</evidence>